<proteinExistence type="predicted"/>
<protein>
    <submittedName>
        <fullName evidence="1">Uncharacterized protein</fullName>
    </submittedName>
</protein>
<accession>A0A5E8CL30</accession>
<organism evidence="1">
    <name type="scientific">seawater metagenome</name>
    <dbReference type="NCBI Taxonomy" id="1561972"/>
    <lineage>
        <taxon>unclassified sequences</taxon>
        <taxon>metagenomes</taxon>
        <taxon>ecological metagenomes</taxon>
    </lineage>
</organism>
<sequence length="80" mass="10018">MESKWIKFKDAFPGIKESDWRRDYNIIKLGNTKKECKNCLNYYQKFFIDLHDMTDTFGFRYHCYYEPYCSHCEWYKYVHS</sequence>
<name>A0A5E8CL30_9ZZZZ</name>
<dbReference type="EMBL" id="CABVLZ010000004">
    <property type="protein sequence ID" value="VVU95509.1"/>
    <property type="molecule type" value="Genomic_DNA"/>
</dbReference>
<reference evidence="1" key="1">
    <citation type="submission" date="2019-09" db="EMBL/GenBank/DDBJ databases">
        <authorList>
            <person name="Needham M D."/>
        </authorList>
    </citation>
    <scope>NUCLEOTIDE SEQUENCE</scope>
</reference>
<evidence type="ECO:0000313" key="1">
    <source>
        <dbReference type="EMBL" id="VVU95509.1"/>
    </source>
</evidence>
<gene>
    <name evidence="1" type="ORF">CPAV1605_1260</name>
</gene>
<dbReference type="AlphaFoldDB" id="A0A5E8CL30"/>